<keyword evidence="1" id="KW-0812">Transmembrane</keyword>
<reference evidence="2 3" key="1">
    <citation type="journal article" date="2013" name="Genome Announc.">
        <title>Draft Genome Sequence of Cyclobacterium qasimii Strain M12-11BT, Isolated from Arctic Marine Sediment.</title>
        <authorList>
            <person name="Shivaji S."/>
            <person name="Ara S."/>
            <person name="Singh A."/>
            <person name="Kumar Pinnaka A."/>
        </authorList>
    </citation>
    <scope>NUCLEOTIDE SEQUENCE [LARGE SCALE GENOMIC DNA]</scope>
    <source>
        <strain evidence="2 3">M12-11B</strain>
    </source>
</reference>
<protein>
    <submittedName>
        <fullName evidence="2">Uncharacterized protein</fullName>
    </submittedName>
</protein>
<comment type="caution">
    <text evidence="2">The sequence shown here is derived from an EMBL/GenBank/DDBJ whole genome shotgun (WGS) entry which is preliminary data.</text>
</comment>
<evidence type="ECO:0000313" key="2">
    <source>
        <dbReference type="EMBL" id="EPR65189.1"/>
    </source>
</evidence>
<accession>S7WEJ2</accession>
<name>S7WEJ2_9BACT</name>
<sequence length="37" mass="4243">MWIEDFDAENSKPLIPSHISIALAFSVWIQLLGFCCF</sequence>
<dbReference type="AlphaFoldDB" id="S7WEJ2"/>
<feature type="transmembrane region" description="Helical" evidence="1">
    <location>
        <begin position="15"/>
        <end position="36"/>
    </location>
</feature>
<keyword evidence="1" id="KW-1133">Transmembrane helix</keyword>
<dbReference type="Proteomes" id="UP000014974">
    <property type="component" value="Unassembled WGS sequence"/>
</dbReference>
<keyword evidence="1" id="KW-0472">Membrane</keyword>
<dbReference type="STRING" id="641524.ADICYQ_5722"/>
<dbReference type="EMBL" id="ATNM01000197">
    <property type="protein sequence ID" value="EPR65189.1"/>
    <property type="molecule type" value="Genomic_DNA"/>
</dbReference>
<evidence type="ECO:0000313" key="3">
    <source>
        <dbReference type="Proteomes" id="UP000014974"/>
    </source>
</evidence>
<evidence type="ECO:0000256" key="1">
    <source>
        <dbReference type="SAM" id="Phobius"/>
    </source>
</evidence>
<organism evidence="2 3">
    <name type="scientific">Cyclobacterium qasimii M12-11B</name>
    <dbReference type="NCBI Taxonomy" id="641524"/>
    <lineage>
        <taxon>Bacteria</taxon>
        <taxon>Pseudomonadati</taxon>
        <taxon>Bacteroidota</taxon>
        <taxon>Cytophagia</taxon>
        <taxon>Cytophagales</taxon>
        <taxon>Cyclobacteriaceae</taxon>
        <taxon>Cyclobacterium</taxon>
    </lineage>
</organism>
<proteinExistence type="predicted"/>
<gene>
    <name evidence="2" type="ORF">ADICYQ_5722</name>
</gene>